<sequence>MNSLINIERLKERSAWAGGCVDISILNKPANRLEQLRLSQANQHCLMMTLAKKIAATASITRPIRLLPARICSGVRRSCGLRVMLDFLDTFRDWRIATAAWRLPGSTRR</sequence>
<evidence type="ECO:0000313" key="1">
    <source>
        <dbReference type="EMBL" id="QQC65591.1"/>
    </source>
</evidence>
<dbReference type="KEGG" id="pgis:I6I06_09990"/>
<organism evidence="1 2">
    <name type="scientific">Paraburkholderia ginsengisoli</name>
    <dbReference type="NCBI Taxonomy" id="311231"/>
    <lineage>
        <taxon>Bacteria</taxon>
        <taxon>Pseudomonadati</taxon>
        <taxon>Pseudomonadota</taxon>
        <taxon>Betaproteobacteria</taxon>
        <taxon>Burkholderiales</taxon>
        <taxon>Burkholderiaceae</taxon>
        <taxon>Paraburkholderia</taxon>
    </lineage>
</organism>
<dbReference type="AlphaFoldDB" id="A0A7T4N5F1"/>
<dbReference type="EMBL" id="CP066075">
    <property type="protein sequence ID" value="QQC65591.1"/>
    <property type="molecule type" value="Genomic_DNA"/>
</dbReference>
<evidence type="ECO:0000313" key="2">
    <source>
        <dbReference type="Proteomes" id="UP000595610"/>
    </source>
</evidence>
<protein>
    <submittedName>
        <fullName evidence="1">Uncharacterized protein</fullName>
    </submittedName>
</protein>
<reference evidence="1 2" key="1">
    <citation type="submission" date="2020-12" db="EMBL/GenBank/DDBJ databases">
        <title>FDA dAtabase for Regulatory Grade micrObial Sequences (FDA-ARGOS): Supporting development and validation of Infectious Disease Dx tests.</title>
        <authorList>
            <person name="Nelson B."/>
            <person name="Plummer A."/>
            <person name="Tallon L."/>
            <person name="Sadzewicz L."/>
            <person name="Zhao X."/>
            <person name="Boylan J."/>
            <person name="Ott S."/>
            <person name="Bowen H."/>
            <person name="Vavikolanu K."/>
            <person name="Mehta A."/>
            <person name="Aluvathingal J."/>
            <person name="Nadendla S."/>
            <person name="Myers T."/>
            <person name="Yan Y."/>
            <person name="Sichtig H."/>
        </authorList>
    </citation>
    <scope>NUCLEOTIDE SEQUENCE [LARGE SCALE GENOMIC DNA]</scope>
    <source>
        <strain evidence="1 2">FDAARGOS_1049</strain>
    </source>
</reference>
<accession>A0A7T4N5F1</accession>
<gene>
    <name evidence="1" type="ORF">I6I06_09990</name>
</gene>
<proteinExistence type="predicted"/>
<keyword evidence="2" id="KW-1185">Reference proteome</keyword>
<name>A0A7T4N5F1_9BURK</name>
<dbReference type="Proteomes" id="UP000595610">
    <property type="component" value="Chromosome 1"/>
</dbReference>